<dbReference type="SMART" id="SM00174">
    <property type="entry name" value="RHO"/>
    <property type="match status" value="1"/>
</dbReference>
<comment type="caution">
    <text evidence="3">The sequence shown here is derived from an EMBL/GenBank/DDBJ whole genome shotgun (WGS) entry which is preliminary data.</text>
</comment>
<keyword evidence="4" id="KW-1185">Reference proteome</keyword>
<dbReference type="AlphaFoldDB" id="A0A1J4K3W9"/>
<dbReference type="SUPFAM" id="SSF52540">
    <property type="entry name" value="P-loop containing nucleoside triphosphate hydrolases"/>
    <property type="match status" value="1"/>
</dbReference>
<evidence type="ECO:0000256" key="2">
    <source>
        <dbReference type="SAM" id="MobiDB-lite"/>
    </source>
</evidence>
<name>A0A1J4K3W9_9EUKA</name>
<organism evidence="3 4">
    <name type="scientific">Tritrichomonas foetus</name>
    <dbReference type="NCBI Taxonomy" id="1144522"/>
    <lineage>
        <taxon>Eukaryota</taxon>
        <taxon>Metamonada</taxon>
        <taxon>Parabasalia</taxon>
        <taxon>Tritrichomonadida</taxon>
        <taxon>Tritrichomonadidae</taxon>
        <taxon>Tritrichomonas</taxon>
    </lineage>
</organism>
<gene>
    <name evidence="3" type="ORF">TRFO_26673</name>
</gene>
<reference evidence="3" key="1">
    <citation type="submission" date="2016-10" db="EMBL/GenBank/DDBJ databases">
        <authorList>
            <person name="Benchimol M."/>
            <person name="Almeida L.G."/>
            <person name="Vasconcelos A.T."/>
            <person name="Perreira-Neves A."/>
            <person name="Rosa I.A."/>
            <person name="Tasca T."/>
            <person name="Bogo M.R."/>
            <person name="de Souza W."/>
        </authorList>
    </citation>
    <scope>NUCLEOTIDE SEQUENCE [LARGE SCALE GENOMIC DNA]</scope>
    <source>
        <strain evidence="3">K</strain>
    </source>
</reference>
<dbReference type="RefSeq" id="XP_068358672.1">
    <property type="nucleotide sequence ID" value="XM_068505093.1"/>
</dbReference>
<dbReference type="SMART" id="SM00175">
    <property type="entry name" value="RAB"/>
    <property type="match status" value="1"/>
</dbReference>
<dbReference type="PRINTS" id="PR00449">
    <property type="entry name" value="RASTRNSFRMNG"/>
</dbReference>
<dbReference type="Gene3D" id="3.40.50.300">
    <property type="entry name" value="P-loop containing nucleotide triphosphate hydrolases"/>
    <property type="match status" value="1"/>
</dbReference>
<dbReference type="VEuPathDB" id="TrichDB:TRFO_26673"/>
<dbReference type="OrthoDB" id="63533at2759"/>
<dbReference type="SMART" id="SM00173">
    <property type="entry name" value="RAS"/>
    <property type="match status" value="1"/>
</dbReference>
<dbReference type="FunFam" id="3.40.50.300:FF:000808">
    <property type="entry name" value="Small GTP-binding protein, putative"/>
    <property type="match status" value="1"/>
</dbReference>
<dbReference type="InterPro" id="IPR005225">
    <property type="entry name" value="Small_GTP-bd"/>
</dbReference>
<dbReference type="GO" id="GO:0005525">
    <property type="term" value="F:GTP binding"/>
    <property type="evidence" value="ECO:0007669"/>
    <property type="project" value="InterPro"/>
</dbReference>
<dbReference type="GeneID" id="94839797"/>
<dbReference type="Pfam" id="PF00071">
    <property type="entry name" value="Ras"/>
    <property type="match status" value="1"/>
</dbReference>
<accession>A0A1J4K3W9</accession>
<dbReference type="InterPro" id="IPR001806">
    <property type="entry name" value="Small_GTPase"/>
</dbReference>
<keyword evidence="1" id="KW-0547">Nucleotide-binding</keyword>
<dbReference type="PROSITE" id="PS51421">
    <property type="entry name" value="RAS"/>
    <property type="match status" value="1"/>
</dbReference>
<dbReference type="PROSITE" id="PS51419">
    <property type="entry name" value="RAB"/>
    <property type="match status" value="1"/>
</dbReference>
<dbReference type="Proteomes" id="UP000179807">
    <property type="component" value="Unassembled WGS sequence"/>
</dbReference>
<evidence type="ECO:0000313" key="4">
    <source>
        <dbReference type="Proteomes" id="UP000179807"/>
    </source>
</evidence>
<dbReference type="NCBIfam" id="TIGR00231">
    <property type="entry name" value="small_GTP"/>
    <property type="match status" value="1"/>
</dbReference>
<dbReference type="GO" id="GO:0003924">
    <property type="term" value="F:GTPase activity"/>
    <property type="evidence" value="ECO:0007669"/>
    <property type="project" value="InterPro"/>
</dbReference>
<dbReference type="InterPro" id="IPR027417">
    <property type="entry name" value="P-loop_NTPase"/>
</dbReference>
<evidence type="ECO:0000313" key="3">
    <source>
        <dbReference type="EMBL" id="OHT05536.1"/>
    </source>
</evidence>
<dbReference type="SMART" id="SM00176">
    <property type="entry name" value="RAN"/>
    <property type="match status" value="1"/>
</dbReference>
<protein>
    <submittedName>
        <fullName evidence="3">Ras-related protein RABF2b</fullName>
    </submittedName>
</protein>
<evidence type="ECO:0000256" key="1">
    <source>
        <dbReference type="ARBA" id="ARBA00022741"/>
    </source>
</evidence>
<sequence>MNVNKFVLSSGDKVRETKVVMLGSSQAGKSSIVNRLIRDMFTDDLTSTVGTVFFSKTLQVDNTYVKLQIWDTGGSERYRAITPLYFHDADAAIIVYDITNDRSFQEVDLWYRALREKGPENMVIALAGNKCDLNYRAVTTNTGKMFAEKHGIPIFMETSAKSGENIYPIFTQMVSHIISDVPKGNKPGQLQPRETNTEDDEKCC</sequence>
<feature type="region of interest" description="Disordered" evidence="2">
    <location>
        <begin position="181"/>
        <end position="204"/>
    </location>
</feature>
<dbReference type="SMART" id="SM00177">
    <property type="entry name" value="ARF"/>
    <property type="match status" value="1"/>
</dbReference>
<dbReference type="PANTHER" id="PTHR47978">
    <property type="match status" value="1"/>
</dbReference>
<proteinExistence type="predicted"/>
<dbReference type="EMBL" id="MLAK01000754">
    <property type="protein sequence ID" value="OHT05536.1"/>
    <property type="molecule type" value="Genomic_DNA"/>
</dbReference>